<sequence>MLSTTSSSPSNSHVGQLLSSVGVIGTVAAGVDTGVLLLPPQPTDGSTQPHVESVTMRHSASSSATQQSATATSPRRGQAVPAGAVPAPEHKAPRDSESA</sequence>
<protein>
    <submittedName>
        <fullName evidence="2">Uncharacterized protein</fullName>
    </submittedName>
</protein>
<evidence type="ECO:0000256" key="1">
    <source>
        <dbReference type="SAM" id="MobiDB-lite"/>
    </source>
</evidence>
<organism evidence="2 3">
    <name type="scientific">Phytophthora palmivora</name>
    <dbReference type="NCBI Taxonomy" id="4796"/>
    <lineage>
        <taxon>Eukaryota</taxon>
        <taxon>Sar</taxon>
        <taxon>Stramenopiles</taxon>
        <taxon>Oomycota</taxon>
        <taxon>Peronosporomycetes</taxon>
        <taxon>Peronosporales</taxon>
        <taxon>Peronosporaceae</taxon>
        <taxon>Phytophthora</taxon>
    </lineage>
</organism>
<dbReference type="AlphaFoldDB" id="A0A2P4X7K5"/>
<gene>
    <name evidence="2" type="ORF">PHPALM_29428</name>
</gene>
<dbReference type="EMBL" id="NCKW01015930">
    <property type="protein sequence ID" value="POM61540.1"/>
    <property type="molecule type" value="Genomic_DNA"/>
</dbReference>
<name>A0A2P4X7K5_9STRA</name>
<evidence type="ECO:0000313" key="3">
    <source>
        <dbReference type="Proteomes" id="UP000237271"/>
    </source>
</evidence>
<evidence type="ECO:0000313" key="2">
    <source>
        <dbReference type="EMBL" id="POM61540.1"/>
    </source>
</evidence>
<keyword evidence="3" id="KW-1185">Reference proteome</keyword>
<proteinExistence type="predicted"/>
<reference evidence="2 3" key="1">
    <citation type="journal article" date="2017" name="Genome Biol. Evol.">
        <title>Phytophthora megakarya and P. palmivora, closely related causal agents of cacao black pod rot, underwent increases in genome sizes and gene numbers by different mechanisms.</title>
        <authorList>
            <person name="Ali S.S."/>
            <person name="Shao J."/>
            <person name="Lary D.J."/>
            <person name="Kronmiller B."/>
            <person name="Shen D."/>
            <person name="Strem M.D."/>
            <person name="Amoako-Attah I."/>
            <person name="Akrofi A.Y."/>
            <person name="Begoude B.A."/>
            <person name="Ten Hoopen G.M."/>
            <person name="Coulibaly K."/>
            <person name="Kebe B.I."/>
            <person name="Melnick R.L."/>
            <person name="Guiltinan M.J."/>
            <person name="Tyler B.M."/>
            <person name="Meinhardt L.W."/>
            <person name="Bailey B.A."/>
        </authorList>
    </citation>
    <scope>NUCLEOTIDE SEQUENCE [LARGE SCALE GENOMIC DNA]</scope>
    <source>
        <strain evidence="3">sbr112.9</strain>
    </source>
</reference>
<accession>A0A2P4X7K5</accession>
<feature type="compositionally biased region" description="Basic and acidic residues" evidence="1">
    <location>
        <begin position="88"/>
        <end position="99"/>
    </location>
</feature>
<feature type="compositionally biased region" description="Low complexity" evidence="1">
    <location>
        <begin position="59"/>
        <end position="87"/>
    </location>
</feature>
<feature type="region of interest" description="Disordered" evidence="1">
    <location>
        <begin position="35"/>
        <end position="99"/>
    </location>
</feature>
<dbReference type="Proteomes" id="UP000237271">
    <property type="component" value="Unassembled WGS sequence"/>
</dbReference>
<comment type="caution">
    <text evidence="2">The sequence shown here is derived from an EMBL/GenBank/DDBJ whole genome shotgun (WGS) entry which is preliminary data.</text>
</comment>